<dbReference type="RefSeq" id="XP_017022093.1">
    <property type="nucleotide sequence ID" value="XM_017166604.3"/>
</dbReference>
<name>A0A6P4IHP9_DROKI</name>
<organism evidence="2 3">
    <name type="scientific">Drosophila kikkawai</name>
    <name type="common">Fruit fly</name>
    <dbReference type="NCBI Taxonomy" id="30033"/>
    <lineage>
        <taxon>Eukaryota</taxon>
        <taxon>Metazoa</taxon>
        <taxon>Ecdysozoa</taxon>
        <taxon>Arthropoda</taxon>
        <taxon>Hexapoda</taxon>
        <taxon>Insecta</taxon>
        <taxon>Pterygota</taxon>
        <taxon>Neoptera</taxon>
        <taxon>Endopterygota</taxon>
        <taxon>Diptera</taxon>
        <taxon>Brachycera</taxon>
        <taxon>Muscomorpha</taxon>
        <taxon>Ephydroidea</taxon>
        <taxon>Drosophilidae</taxon>
        <taxon>Drosophila</taxon>
        <taxon>Sophophora</taxon>
    </lineage>
</organism>
<reference evidence="3" key="2">
    <citation type="submission" date="2025-08" db="UniProtKB">
        <authorList>
            <consortium name="RefSeq"/>
        </authorList>
    </citation>
    <scope>IDENTIFICATION</scope>
    <source>
        <strain evidence="3">14028-0561.14</strain>
        <tissue evidence="3">Whole fly</tissue>
    </source>
</reference>
<keyword evidence="2" id="KW-1185">Reference proteome</keyword>
<gene>
    <name evidence="3" type="primary">LOC108074526</name>
</gene>
<proteinExistence type="predicted"/>
<evidence type="ECO:0000313" key="2">
    <source>
        <dbReference type="Proteomes" id="UP001652661"/>
    </source>
</evidence>
<protein>
    <submittedName>
        <fullName evidence="3">Neuropeptide-like 4</fullName>
    </submittedName>
</protein>
<dbReference type="GeneID" id="108074526"/>
<dbReference type="AlphaFoldDB" id="A0A6P4IHP9"/>
<reference evidence="2" key="1">
    <citation type="submission" date="2025-05" db="UniProtKB">
        <authorList>
            <consortium name="RefSeq"/>
        </authorList>
    </citation>
    <scope>NUCLEOTIDE SEQUENCE [LARGE SCALE GENOMIC DNA]</scope>
    <source>
        <strain evidence="2">14028-0561.14</strain>
    </source>
</reference>
<feature type="chain" id="PRO_5027538070" evidence="1">
    <location>
        <begin position="19"/>
        <end position="53"/>
    </location>
</feature>
<sequence length="53" mass="5513">MLKLVFLLFAALLAVALAAPAPAPLPNPAPVPQFVYSAGYPAVGYASPYVYYG</sequence>
<accession>A0A6P4IHP9</accession>
<keyword evidence="1" id="KW-0732">Signal</keyword>
<feature type="signal peptide" evidence="1">
    <location>
        <begin position="1"/>
        <end position="18"/>
    </location>
</feature>
<evidence type="ECO:0000256" key="1">
    <source>
        <dbReference type="SAM" id="SignalP"/>
    </source>
</evidence>
<dbReference type="Proteomes" id="UP001652661">
    <property type="component" value="Chromosome 2L"/>
</dbReference>
<evidence type="ECO:0000313" key="3">
    <source>
        <dbReference type="RefSeq" id="XP_017022093.1"/>
    </source>
</evidence>